<dbReference type="Proteomes" id="UP000694844">
    <property type="component" value="Chromosome 8"/>
</dbReference>
<protein>
    <submittedName>
        <fullName evidence="2">Uncharacterized protein LOC111105867</fullName>
    </submittedName>
</protein>
<keyword evidence="1" id="KW-1185">Reference proteome</keyword>
<evidence type="ECO:0000313" key="1">
    <source>
        <dbReference type="Proteomes" id="UP000694844"/>
    </source>
</evidence>
<gene>
    <name evidence="2" type="primary">LOC111105867</name>
</gene>
<accession>A0A8B8AY14</accession>
<reference evidence="2" key="1">
    <citation type="submission" date="2025-08" db="UniProtKB">
        <authorList>
            <consortium name="RefSeq"/>
        </authorList>
    </citation>
    <scope>IDENTIFICATION</scope>
    <source>
        <tissue evidence="2">Whole sample</tissue>
    </source>
</reference>
<dbReference type="RefSeq" id="XP_022296031.1">
    <property type="nucleotide sequence ID" value="XM_022440323.1"/>
</dbReference>
<evidence type="ECO:0000313" key="2">
    <source>
        <dbReference type="RefSeq" id="XP_022296031.1"/>
    </source>
</evidence>
<dbReference type="AlphaFoldDB" id="A0A8B8AY14"/>
<organism evidence="1 2">
    <name type="scientific">Crassostrea virginica</name>
    <name type="common">Eastern oyster</name>
    <dbReference type="NCBI Taxonomy" id="6565"/>
    <lineage>
        <taxon>Eukaryota</taxon>
        <taxon>Metazoa</taxon>
        <taxon>Spiralia</taxon>
        <taxon>Lophotrochozoa</taxon>
        <taxon>Mollusca</taxon>
        <taxon>Bivalvia</taxon>
        <taxon>Autobranchia</taxon>
        <taxon>Pteriomorphia</taxon>
        <taxon>Ostreida</taxon>
        <taxon>Ostreoidea</taxon>
        <taxon>Ostreidae</taxon>
        <taxon>Crassostrea</taxon>
    </lineage>
</organism>
<dbReference type="GeneID" id="111105867"/>
<sequence length="111" mass="13412">MGTYETASSFFAMKEDKEWWNSLFRQYDDRDHYDEWYIKEILSSKTRKFPQDMGDVFDFVDDEDVSYRTPGRPFLLLSLEDFVLGDIPKYAGEWPQVYKILNIDEQVTVRW</sequence>
<dbReference type="KEGG" id="cvn:111105867"/>
<proteinExistence type="predicted"/>
<name>A0A8B8AY14_CRAVI</name>